<dbReference type="GO" id="GO:0003729">
    <property type="term" value="F:mRNA binding"/>
    <property type="evidence" value="ECO:0000318"/>
    <property type="project" value="GO_Central"/>
</dbReference>
<feature type="non-terminal residue" evidence="6">
    <location>
        <position position="1"/>
    </location>
</feature>
<sequence>LGKKPGDWDCATCFHLNFSRRDSCQRCGNPRPVGGGGGGGGSMSMGADRGWGGADVKPGDWFCPSCNTHNFASRGTCFKCGNEKVENNASMDGRPGWRMGDWTCTGCSEHNFASRTECFKCNAPKTSGT</sequence>
<dbReference type="Gene3D" id="4.10.1060.10">
    <property type="entry name" value="Zinc finger, RanBP2-type"/>
    <property type="match status" value="3"/>
</dbReference>
<dbReference type="SMART" id="SM00547">
    <property type="entry name" value="ZnF_RBZ"/>
    <property type="match status" value="3"/>
</dbReference>
<dbReference type="GO" id="GO:0008270">
    <property type="term" value="F:zinc ion binding"/>
    <property type="evidence" value="ECO:0007669"/>
    <property type="project" value="UniProtKB-KW"/>
</dbReference>
<accession>D8ST26</accession>
<feature type="domain" description="RanBP2-type" evidence="5">
    <location>
        <begin position="4"/>
        <end position="33"/>
    </location>
</feature>
<dbReference type="AlphaFoldDB" id="D8ST26"/>
<dbReference type="PROSITE" id="PS50199">
    <property type="entry name" value="ZF_RANBP2_2"/>
    <property type="match status" value="3"/>
</dbReference>
<dbReference type="GO" id="GO:0005737">
    <property type="term" value="C:cytoplasm"/>
    <property type="evidence" value="ECO:0000318"/>
    <property type="project" value="GO_Central"/>
</dbReference>
<dbReference type="Proteomes" id="UP000001514">
    <property type="component" value="Unassembled WGS sequence"/>
</dbReference>
<dbReference type="PROSITE" id="PS01358">
    <property type="entry name" value="ZF_RANBP2_1"/>
    <property type="match status" value="3"/>
</dbReference>
<gene>
    <name evidence="6" type="ORF">SELMODRAFT_37625</name>
</gene>
<keyword evidence="3" id="KW-0862">Zinc</keyword>
<name>D8ST26_SELML</name>
<dbReference type="OrthoDB" id="448399at2759"/>
<evidence type="ECO:0000313" key="6">
    <source>
        <dbReference type="EMBL" id="EFJ12413.1"/>
    </source>
</evidence>
<dbReference type="InterPro" id="IPR036443">
    <property type="entry name" value="Znf_RanBP2_sf"/>
</dbReference>
<keyword evidence="1" id="KW-0479">Metal-binding</keyword>
<organism evidence="7">
    <name type="scientific">Selaginella moellendorffii</name>
    <name type="common">Spikemoss</name>
    <dbReference type="NCBI Taxonomy" id="88036"/>
    <lineage>
        <taxon>Eukaryota</taxon>
        <taxon>Viridiplantae</taxon>
        <taxon>Streptophyta</taxon>
        <taxon>Embryophyta</taxon>
        <taxon>Tracheophyta</taxon>
        <taxon>Lycopodiopsida</taxon>
        <taxon>Selaginellales</taxon>
        <taxon>Selaginellaceae</taxon>
        <taxon>Selaginella</taxon>
    </lineage>
</organism>
<dbReference type="Pfam" id="PF00641">
    <property type="entry name" value="Zn_ribbon_RanBP"/>
    <property type="match status" value="3"/>
</dbReference>
<feature type="domain" description="RanBP2-type" evidence="5">
    <location>
        <begin position="98"/>
        <end position="127"/>
    </location>
</feature>
<evidence type="ECO:0000259" key="5">
    <source>
        <dbReference type="PROSITE" id="PS50199"/>
    </source>
</evidence>
<evidence type="ECO:0000313" key="7">
    <source>
        <dbReference type="Proteomes" id="UP000001514"/>
    </source>
</evidence>
<proteinExistence type="predicted"/>
<evidence type="ECO:0000256" key="1">
    <source>
        <dbReference type="ARBA" id="ARBA00022723"/>
    </source>
</evidence>
<dbReference type="InterPro" id="IPR001876">
    <property type="entry name" value="Znf_RanBP2"/>
</dbReference>
<feature type="domain" description="RanBP2-type" evidence="5">
    <location>
        <begin position="57"/>
        <end position="86"/>
    </location>
</feature>
<dbReference type="OMA" id="DWYCGVG"/>
<dbReference type="eggNOG" id="KOG4198">
    <property type="taxonomic scope" value="Eukaryota"/>
</dbReference>
<keyword evidence="2 4" id="KW-0863">Zinc-finger</keyword>
<dbReference type="STRING" id="88036.D8ST26"/>
<feature type="non-terminal residue" evidence="6">
    <location>
        <position position="129"/>
    </location>
</feature>
<dbReference type="PANTHER" id="PTHR23111:SF74">
    <property type="entry name" value="OS02G0203700 PROTEIN"/>
    <property type="match status" value="1"/>
</dbReference>
<dbReference type="InParanoid" id="D8ST26"/>
<dbReference type="KEGG" id="smo:SELMODRAFT_37625"/>
<protein>
    <recommendedName>
        <fullName evidence="5">RanBP2-type domain-containing protein</fullName>
    </recommendedName>
</protein>
<dbReference type="EMBL" id="GL377639">
    <property type="protein sequence ID" value="EFJ12413.1"/>
    <property type="molecule type" value="Genomic_DNA"/>
</dbReference>
<evidence type="ECO:0000256" key="4">
    <source>
        <dbReference type="PROSITE-ProRule" id="PRU00322"/>
    </source>
</evidence>
<dbReference type="HOGENOM" id="CLU_077018_2_1_1"/>
<reference evidence="6 7" key="1">
    <citation type="journal article" date="2011" name="Science">
        <title>The Selaginella genome identifies genetic changes associated with the evolution of vascular plants.</title>
        <authorList>
            <person name="Banks J.A."/>
            <person name="Nishiyama T."/>
            <person name="Hasebe M."/>
            <person name="Bowman J.L."/>
            <person name="Gribskov M."/>
            <person name="dePamphilis C."/>
            <person name="Albert V.A."/>
            <person name="Aono N."/>
            <person name="Aoyama T."/>
            <person name="Ambrose B.A."/>
            <person name="Ashton N.W."/>
            <person name="Axtell M.J."/>
            <person name="Barker E."/>
            <person name="Barker M.S."/>
            <person name="Bennetzen J.L."/>
            <person name="Bonawitz N.D."/>
            <person name="Chapple C."/>
            <person name="Cheng C."/>
            <person name="Correa L.G."/>
            <person name="Dacre M."/>
            <person name="DeBarry J."/>
            <person name="Dreyer I."/>
            <person name="Elias M."/>
            <person name="Engstrom E.M."/>
            <person name="Estelle M."/>
            <person name="Feng L."/>
            <person name="Finet C."/>
            <person name="Floyd S.K."/>
            <person name="Frommer W.B."/>
            <person name="Fujita T."/>
            <person name="Gramzow L."/>
            <person name="Gutensohn M."/>
            <person name="Harholt J."/>
            <person name="Hattori M."/>
            <person name="Heyl A."/>
            <person name="Hirai T."/>
            <person name="Hiwatashi Y."/>
            <person name="Ishikawa M."/>
            <person name="Iwata M."/>
            <person name="Karol K.G."/>
            <person name="Koehler B."/>
            <person name="Kolukisaoglu U."/>
            <person name="Kubo M."/>
            <person name="Kurata T."/>
            <person name="Lalonde S."/>
            <person name="Li K."/>
            <person name="Li Y."/>
            <person name="Litt A."/>
            <person name="Lyons E."/>
            <person name="Manning G."/>
            <person name="Maruyama T."/>
            <person name="Michael T.P."/>
            <person name="Mikami K."/>
            <person name="Miyazaki S."/>
            <person name="Morinaga S."/>
            <person name="Murata T."/>
            <person name="Mueller-Roeber B."/>
            <person name="Nelson D.R."/>
            <person name="Obara M."/>
            <person name="Oguri Y."/>
            <person name="Olmstead R.G."/>
            <person name="Onodera N."/>
            <person name="Petersen B.L."/>
            <person name="Pils B."/>
            <person name="Prigge M."/>
            <person name="Rensing S.A."/>
            <person name="Riano-Pachon D.M."/>
            <person name="Roberts A.W."/>
            <person name="Sato Y."/>
            <person name="Scheller H.V."/>
            <person name="Schulz B."/>
            <person name="Schulz C."/>
            <person name="Shakirov E.V."/>
            <person name="Shibagaki N."/>
            <person name="Shinohara N."/>
            <person name="Shippen D.E."/>
            <person name="Soerensen I."/>
            <person name="Sotooka R."/>
            <person name="Sugimoto N."/>
            <person name="Sugita M."/>
            <person name="Sumikawa N."/>
            <person name="Tanurdzic M."/>
            <person name="Theissen G."/>
            <person name="Ulvskov P."/>
            <person name="Wakazuki S."/>
            <person name="Weng J.K."/>
            <person name="Willats W.W."/>
            <person name="Wipf D."/>
            <person name="Wolf P.G."/>
            <person name="Yang L."/>
            <person name="Zimmer A.D."/>
            <person name="Zhu Q."/>
            <person name="Mitros T."/>
            <person name="Hellsten U."/>
            <person name="Loque D."/>
            <person name="Otillar R."/>
            <person name="Salamov A."/>
            <person name="Schmutz J."/>
            <person name="Shapiro H."/>
            <person name="Lindquist E."/>
            <person name="Lucas S."/>
            <person name="Rokhsar D."/>
            <person name="Grigoriev I.V."/>
        </authorList>
    </citation>
    <scope>NUCLEOTIDE SEQUENCE [LARGE SCALE GENOMIC DNA]</scope>
</reference>
<dbReference type="SUPFAM" id="SSF90209">
    <property type="entry name" value="Ran binding protein zinc finger-like"/>
    <property type="match status" value="3"/>
</dbReference>
<dbReference type="PANTHER" id="PTHR23111">
    <property type="entry name" value="ZINC FINGER PROTEIN"/>
    <property type="match status" value="1"/>
</dbReference>
<keyword evidence="7" id="KW-1185">Reference proteome</keyword>
<evidence type="ECO:0000256" key="2">
    <source>
        <dbReference type="ARBA" id="ARBA00022771"/>
    </source>
</evidence>
<evidence type="ECO:0000256" key="3">
    <source>
        <dbReference type="ARBA" id="ARBA00022833"/>
    </source>
</evidence>